<name>M5UG76_9BACT</name>
<dbReference type="EMBL" id="ANOH01000235">
    <property type="protein sequence ID" value="EMI55013.1"/>
    <property type="molecule type" value="Genomic_DNA"/>
</dbReference>
<evidence type="ECO:0000313" key="2">
    <source>
        <dbReference type="Proteomes" id="UP000011885"/>
    </source>
</evidence>
<protein>
    <submittedName>
        <fullName evidence="1">Signal peptide protein</fullName>
    </submittedName>
</protein>
<sequence length="140" mass="14686">MSINHPDPCKGNSMESEIQRRHVVGGLLGGVGGIASLLASGQSNAANSKDDNSAVFCSELTIPPSLDGKNQIRQFVRTNVQGGHVFCTLTEQDNENPAITSVFATPVTRKGEVGAEIAINFLGDPRGNVTMSVLHVGSQV</sequence>
<gene>
    <name evidence="1" type="ORF">RSSM_03524</name>
</gene>
<dbReference type="PATRIC" id="fig|1263870.3.peg.3745"/>
<organism evidence="1 2">
    <name type="scientific">Rhodopirellula sallentina SM41</name>
    <dbReference type="NCBI Taxonomy" id="1263870"/>
    <lineage>
        <taxon>Bacteria</taxon>
        <taxon>Pseudomonadati</taxon>
        <taxon>Planctomycetota</taxon>
        <taxon>Planctomycetia</taxon>
        <taxon>Pirellulales</taxon>
        <taxon>Pirellulaceae</taxon>
        <taxon>Rhodopirellula</taxon>
    </lineage>
</organism>
<proteinExistence type="predicted"/>
<comment type="caution">
    <text evidence="1">The sequence shown here is derived from an EMBL/GenBank/DDBJ whole genome shotgun (WGS) entry which is preliminary data.</text>
</comment>
<reference evidence="1 2" key="1">
    <citation type="journal article" date="2013" name="Mar. Genomics">
        <title>Expression of sulfatases in Rhodopirellula baltica and the diversity of sulfatases in the genus Rhodopirellula.</title>
        <authorList>
            <person name="Wegner C.E."/>
            <person name="Richter-Heitmann T."/>
            <person name="Klindworth A."/>
            <person name="Klockow C."/>
            <person name="Richter M."/>
            <person name="Achstetter T."/>
            <person name="Glockner F.O."/>
            <person name="Harder J."/>
        </authorList>
    </citation>
    <scope>NUCLEOTIDE SEQUENCE [LARGE SCALE GENOMIC DNA]</scope>
    <source>
        <strain evidence="1 2">SM41</strain>
    </source>
</reference>
<evidence type="ECO:0000313" key="1">
    <source>
        <dbReference type="EMBL" id="EMI55013.1"/>
    </source>
</evidence>
<dbReference type="Proteomes" id="UP000011885">
    <property type="component" value="Unassembled WGS sequence"/>
</dbReference>
<accession>M5UG76</accession>
<keyword evidence="2" id="KW-1185">Reference proteome</keyword>
<dbReference type="AlphaFoldDB" id="M5UG76"/>